<dbReference type="InterPro" id="IPR026610">
    <property type="entry name" value="Hen1"/>
</dbReference>
<dbReference type="GO" id="GO:0003723">
    <property type="term" value="F:RNA binding"/>
    <property type="evidence" value="ECO:0007669"/>
    <property type="project" value="UniProtKB-KW"/>
</dbReference>
<dbReference type="InterPro" id="IPR038546">
    <property type="entry name" value="Hen1_N_sf"/>
</dbReference>
<keyword evidence="4 14" id="KW-0489">Methyltransferase</keyword>
<dbReference type="InterPro" id="IPR029063">
    <property type="entry name" value="SAM-dependent_MTases_sf"/>
</dbReference>
<evidence type="ECO:0000256" key="2">
    <source>
        <dbReference type="ARBA" id="ARBA00009026"/>
    </source>
</evidence>
<dbReference type="Gene3D" id="3.40.50.150">
    <property type="entry name" value="Vaccinia Virus protein VP39"/>
    <property type="match status" value="1"/>
</dbReference>
<dbReference type="CDD" id="cd02440">
    <property type="entry name" value="AdoMet_MTases"/>
    <property type="match status" value="1"/>
</dbReference>
<dbReference type="GO" id="GO:0046872">
    <property type="term" value="F:metal ion binding"/>
    <property type="evidence" value="ECO:0007669"/>
    <property type="project" value="UniProtKB-KW"/>
</dbReference>
<keyword evidence="8" id="KW-0460">Magnesium</keyword>
<keyword evidence="15" id="KW-1185">Reference proteome</keyword>
<evidence type="ECO:0000256" key="3">
    <source>
        <dbReference type="ARBA" id="ARBA00021330"/>
    </source>
</evidence>
<dbReference type="PANTHER" id="PTHR21404">
    <property type="entry name" value="HEN1"/>
    <property type="match status" value="1"/>
</dbReference>
<dbReference type="PANTHER" id="PTHR21404:SF3">
    <property type="entry name" value="SMALL RNA 2'-O-METHYLTRANSFERASE"/>
    <property type="match status" value="1"/>
</dbReference>
<dbReference type="GO" id="GO:0031047">
    <property type="term" value="P:regulatory ncRNA-mediated gene silencing"/>
    <property type="evidence" value="ECO:0007669"/>
    <property type="project" value="UniProtKB-KW"/>
</dbReference>
<comment type="similarity">
    <text evidence="2">Belongs to the methyltransferase superfamily. HEN1 family.</text>
</comment>
<sequence>MLLTIGTTHRPATDLGYLLMKHPDRVHELDLPTGRAFVCFPEAGEERCTAALVLEVAAPDRRAAPDGFTLGRFVNDRPYAASSLLSAALNKAFRTAMTGRSKERPELAATAIPLEIRIPVLRCRGGADLADRLFAPLGYDVTATAIPLDAGHPEWGASPYVDLRLDGTLRLADTLHHLYVLLPVLDDAKHYWVSTDEMDKLVRAGEGWLAAHPERELIVRRYLAHSRALSEPTLERLAESDDLVVADSVEDAPREDADEDAPALAEVRRTAVLRALRDSGAQRVLDLGCGPGALLADLMADRRFTEIVGVDIAPRALAVAARRLRLDRPGAIAERDTQRIKLVQSALTYRDARLGGYDAAVLMEVIEHVDESRLPALARSVFGAARPGTVIITTPNAEYNSLYAGLAGAMRHTDHRFEWTRAQFADWAAGVAAAHGYTVSIEGVGPADADLGAPTQLAVFTAAGGVA</sequence>
<evidence type="ECO:0000313" key="15">
    <source>
        <dbReference type="Proteomes" id="UP000198362"/>
    </source>
</evidence>
<evidence type="ECO:0000256" key="9">
    <source>
        <dbReference type="ARBA" id="ARBA00022884"/>
    </source>
</evidence>
<evidence type="ECO:0000256" key="7">
    <source>
        <dbReference type="ARBA" id="ARBA00022723"/>
    </source>
</evidence>
<dbReference type="GO" id="GO:0090486">
    <property type="term" value="F:small RNA 2'-O-methyltransferase activity"/>
    <property type="evidence" value="ECO:0007669"/>
    <property type="project" value="UniProtKB-EC"/>
</dbReference>
<keyword evidence="9" id="KW-0694">RNA-binding</keyword>
<name>A0A239N6Q9_9ACTN</name>
<keyword evidence="5 14" id="KW-0808">Transferase</keyword>
<keyword evidence="6" id="KW-0949">S-adenosyl-L-methionine</keyword>
<comment type="cofactor">
    <cofactor evidence="1">
        <name>Mg(2+)</name>
        <dbReference type="ChEBI" id="CHEBI:18420"/>
    </cofactor>
</comment>
<evidence type="ECO:0000256" key="12">
    <source>
        <dbReference type="ARBA" id="ARBA00048418"/>
    </source>
</evidence>
<dbReference type="GO" id="GO:0001510">
    <property type="term" value="P:RNA methylation"/>
    <property type="evidence" value="ECO:0007669"/>
    <property type="project" value="InterPro"/>
</dbReference>
<dbReference type="Pfam" id="PF12623">
    <property type="entry name" value="Hen1_L"/>
    <property type="match status" value="1"/>
</dbReference>
<dbReference type="NCBIfam" id="TIGR04074">
    <property type="entry name" value="bacter_Hen1"/>
    <property type="match status" value="1"/>
</dbReference>
<dbReference type="InterPro" id="IPR024740">
    <property type="entry name" value="Hen1_N"/>
</dbReference>
<dbReference type="Proteomes" id="UP000198362">
    <property type="component" value="Unassembled WGS sequence"/>
</dbReference>
<evidence type="ECO:0000256" key="6">
    <source>
        <dbReference type="ARBA" id="ARBA00022691"/>
    </source>
</evidence>
<dbReference type="EC" id="2.1.1.386" evidence="11"/>
<evidence type="ECO:0000256" key="1">
    <source>
        <dbReference type="ARBA" id="ARBA00001946"/>
    </source>
</evidence>
<dbReference type="SUPFAM" id="SSF53335">
    <property type="entry name" value="S-adenosyl-L-methionine-dependent methyltransferases"/>
    <property type="match status" value="1"/>
</dbReference>
<dbReference type="Pfam" id="PF13489">
    <property type="entry name" value="Methyltransf_23"/>
    <property type="match status" value="1"/>
</dbReference>
<dbReference type="RefSeq" id="WP_089250918.1">
    <property type="nucleotide sequence ID" value="NZ_FZPH01000007.1"/>
</dbReference>
<keyword evidence="7" id="KW-0479">Metal-binding</keyword>
<evidence type="ECO:0000259" key="13">
    <source>
        <dbReference type="Pfam" id="PF12623"/>
    </source>
</evidence>
<evidence type="ECO:0000256" key="11">
    <source>
        <dbReference type="ARBA" id="ARBA00035025"/>
    </source>
</evidence>
<protein>
    <recommendedName>
        <fullName evidence="3">Small RNA 2'-O-methyltransferase</fullName>
        <ecNumber evidence="11">2.1.1.386</ecNumber>
    </recommendedName>
</protein>
<keyword evidence="10" id="KW-0943">RNA-mediated gene silencing</keyword>
<dbReference type="Gene3D" id="3.30.1610.20">
    <property type="entry name" value="Hen1, N-terminal domain"/>
    <property type="match status" value="1"/>
</dbReference>
<gene>
    <name evidence="14" type="ORF">SAMN05421812_107287</name>
</gene>
<evidence type="ECO:0000313" key="14">
    <source>
        <dbReference type="EMBL" id="SNT50152.1"/>
    </source>
</evidence>
<evidence type="ECO:0000256" key="10">
    <source>
        <dbReference type="ARBA" id="ARBA00023158"/>
    </source>
</evidence>
<organism evidence="14 15">
    <name type="scientific">Asanoa hainanensis</name>
    <dbReference type="NCBI Taxonomy" id="560556"/>
    <lineage>
        <taxon>Bacteria</taxon>
        <taxon>Bacillati</taxon>
        <taxon>Actinomycetota</taxon>
        <taxon>Actinomycetes</taxon>
        <taxon>Micromonosporales</taxon>
        <taxon>Micromonosporaceae</taxon>
        <taxon>Asanoa</taxon>
    </lineage>
</organism>
<comment type="catalytic activity">
    <reaction evidence="12">
        <text>small RNA 3'-end nucleotide + S-adenosyl-L-methionine = small RNA 3'-end 2'-O-methylnucleotide + S-adenosyl-L-homocysteine + H(+)</text>
        <dbReference type="Rhea" id="RHEA:37887"/>
        <dbReference type="Rhea" id="RHEA-COMP:10415"/>
        <dbReference type="Rhea" id="RHEA-COMP:10416"/>
        <dbReference type="ChEBI" id="CHEBI:15378"/>
        <dbReference type="ChEBI" id="CHEBI:57856"/>
        <dbReference type="ChEBI" id="CHEBI:59789"/>
        <dbReference type="ChEBI" id="CHEBI:74896"/>
        <dbReference type="ChEBI" id="CHEBI:74898"/>
        <dbReference type="EC" id="2.1.1.386"/>
    </reaction>
</comment>
<evidence type="ECO:0000256" key="8">
    <source>
        <dbReference type="ARBA" id="ARBA00022842"/>
    </source>
</evidence>
<evidence type="ECO:0000256" key="4">
    <source>
        <dbReference type="ARBA" id="ARBA00022603"/>
    </source>
</evidence>
<evidence type="ECO:0000256" key="5">
    <source>
        <dbReference type="ARBA" id="ARBA00022679"/>
    </source>
</evidence>
<feature type="domain" description="Hen1 N-terminal" evidence="13">
    <location>
        <begin position="1"/>
        <end position="238"/>
    </location>
</feature>
<proteinExistence type="inferred from homology"/>
<reference evidence="14 15" key="1">
    <citation type="submission" date="2017-06" db="EMBL/GenBank/DDBJ databases">
        <authorList>
            <person name="Kim H.J."/>
            <person name="Triplett B.A."/>
        </authorList>
    </citation>
    <scope>NUCLEOTIDE SEQUENCE [LARGE SCALE GENOMIC DNA]</scope>
    <source>
        <strain evidence="14 15">CGMCC 4.5593</strain>
    </source>
</reference>
<dbReference type="OrthoDB" id="626362at2"/>
<accession>A0A239N6Q9</accession>
<dbReference type="AlphaFoldDB" id="A0A239N6Q9"/>
<dbReference type="InterPro" id="IPR024026">
    <property type="entry name" value="3'-RNA_MeTfrase_Hen1_bac"/>
</dbReference>
<dbReference type="EMBL" id="FZPH01000007">
    <property type="protein sequence ID" value="SNT50152.1"/>
    <property type="molecule type" value="Genomic_DNA"/>
</dbReference>